<dbReference type="SMART" id="SM00342">
    <property type="entry name" value="HTH_ARAC"/>
    <property type="match status" value="1"/>
</dbReference>
<keyword evidence="1" id="KW-0805">Transcription regulation</keyword>
<evidence type="ECO:0000313" key="6">
    <source>
        <dbReference type="Proteomes" id="UP000075606"/>
    </source>
</evidence>
<organism evidence="5 6">
    <name type="scientific">Roseivirga spongicola</name>
    <dbReference type="NCBI Taxonomy" id="333140"/>
    <lineage>
        <taxon>Bacteria</taxon>
        <taxon>Pseudomonadati</taxon>
        <taxon>Bacteroidota</taxon>
        <taxon>Cytophagia</taxon>
        <taxon>Cytophagales</taxon>
        <taxon>Roseivirgaceae</taxon>
        <taxon>Roseivirga</taxon>
    </lineage>
</organism>
<dbReference type="InterPro" id="IPR018060">
    <property type="entry name" value="HTH_AraC"/>
</dbReference>
<dbReference type="STRING" id="333140.AWW68_00315"/>
<dbReference type="InterPro" id="IPR009057">
    <property type="entry name" value="Homeodomain-like_sf"/>
</dbReference>
<evidence type="ECO:0000259" key="4">
    <source>
        <dbReference type="PROSITE" id="PS01124"/>
    </source>
</evidence>
<dbReference type="RefSeq" id="WP_068215405.1">
    <property type="nucleotide sequence ID" value="NZ_LRPC01000001.1"/>
</dbReference>
<evidence type="ECO:0000256" key="2">
    <source>
        <dbReference type="ARBA" id="ARBA00023125"/>
    </source>
</evidence>
<dbReference type="Proteomes" id="UP000075606">
    <property type="component" value="Unassembled WGS sequence"/>
</dbReference>
<dbReference type="AlphaFoldDB" id="A0A150XEU8"/>
<dbReference type="OrthoDB" id="952277at2"/>
<dbReference type="PANTHER" id="PTHR43280:SF2">
    <property type="entry name" value="HTH-TYPE TRANSCRIPTIONAL REGULATOR EXSA"/>
    <property type="match status" value="1"/>
</dbReference>
<comment type="caution">
    <text evidence="5">The sequence shown here is derived from an EMBL/GenBank/DDBJ whole genome shotgun (WGS) entry which is preliminary data.</text>
</comment>
<protein>
    <submittedName>
        <fullName evidence="5">AraC family transcriptional regulator</fullName>
    </submittedName>
</protein>
<keyword evidence="3" id="KW-0804">Transcription</keyword>
<accession>A0A150XEU8</accession>
<evidence type="ECO:0000256" key="3">
    <source>
        <dbReference type="ARBA" id="ARBA00023163"/>
    </source>
</evidence>
<evidence type="ECO:0000256" key="1">
    <source>
        <dbReference type="ARBA" id="ARBA00023015"/>
    </source>
</evidence>
<dbReference type="PANTHER" id="PTHR43280">
    <property type="entry name" value="ARAC-FAMILY TRANSCRIPTIONAL REGULATOR"/>
    <property type="match status" value="1"/>
</dbReference>
<keyword evidence="2" id="KW-0238">DNA-binding</keyword>
<evidence type="ECO:0000313" key="5">
    <source>
        <dbReference type="EMBL" id="KYG77247.1"/>
    </source>
</evidence>
<gene>
    <name evidence="5" type="ORF">AWW68_00315</name>
</gene>
<dbReference type="PROSITE" id="PS00041">
    <property type="entry name" value="HTH_ARAC_FAMILY_1"/>
    <property type="match status" value="1"/>
</dbReference>
<dbReference type="GO" id="GO:0003700">
    <property type="term" value="F:DNA-binding transcription factor activity"/>
    <property type="evidence" value="ECO:0007669"/>
    <property type="project" value="InterPro"/>
</dbReference>
<feature type="domain" description="HTH araC/xylS-type" evidence="4">
    <location>
        <begin position="95"/>
        <end position="174"/>
    </location>
</feature>
<name>A0A150XEU8_9BACT</name>
<dbReference type="GO" id="GO:0043565">
    <property type="term" value="F:sequence-specific DNA binding"/>
    <property type="evidence" value="ECO:0007669"/>
    <property type="project" value="InterPro"/>
</dbReference>
<dbReference type="Gene3D" id="1.10.10.60">
    <property type="entry name" value="Homeodomain-like"/>
    <property type="match status" value="1"/>
</dbReference>
<dbReference type="PROSITE" id="PS01124">
    <property type="entry name" value="HTH_ARAC_FAMILY_2"/>
    <property type="match status" value="1"/>
</dbReference>
<dbReference type="Pfam" id="PF12833">
    <property type="entry name" value="HTH_18"/>
    <property type="match status" value="1"/>
</dbReference>
<dbReference type="InterPro" id="IPR018062">
    <property type="entry name" value="HTH_AraC-typ_CS"/>
</dbReference>
<reference evidence="5 6" key="1">
    <citation type="submission" date="2016-01" db="EMBL/GenBank/DDBJ databases">
        <title>Genome sequencing of Roseivirga spongicola UST030701-084.</title>
        <authorList>
            <person name="Selvaratnam C."/>
            <person name="Thevarajoo S."/>
            <person name="Goh K.M."/>
            <person name="Ee R."/>
            <person name="Chan K.-G."/>
            <person name="Chong C.S."/>
        </authorList>
    </citation>
    <scope>NUCLEOTIDE SEQUENCE [LARGE SCALE GENOMIC DNA]</scope>
    <source>
        <strain evidence="5 6">UST030701-084</strain>
    </source>
</reference>
<dbReference type="EMBL" id="LRPC01000001">
    <property type="protein sequence ID" value="KYG77247.1"/>
    <property type="molecule type" value="Genomic_DNA"/>
</dbReference>
<keyword evidence="6" id="KW-1185">Reference proteome</keyword>
<dbReference type="SUPFAM" id="SSF46689">
    <property type="entry name" value="Homeodomain-like"/>
    <property type="match status" value="1"/>
</dbReference>
<proteinExistence type="predicted"/>
<sequence>MIYIKNMVCPRCIEMVKHVFDQLDLQSKRIELGEVILDTDLTLSKKEELAEQLKVRGFELLEDQKSKQISQIKAIIVEQVHHSVKPIDTNFSTLISDKLAQEYSSLSKLFSSVEGVTIEKYILQQKVEKVKELLFYNEMSLSQIAYQLGYSSVAHLSAQFKKETGMTPSLFKKTRPNRKSIDSI</sequence>